<reference evidence="3" key="1">
    <citation type="journal article" date="2019" name="Int. J. Syst. Evol. Microbiol.">
        <title>The Global Catalogue of Microorganisms (GCM) 10K type strain sequencing project: providing services to taxonomists for standard genome sequencing and annotation.</title>
        <authorList>
            <consortium name="The Broad Institute Genomics Platform"/>
            <consortium name="The Broad Institute Genome Sequencing Center for Infectious Disease"/>
            <person name="Wu L."/>
            <person name="Ma J."/>
        </authorList>
    </citation>
    <scope>NUCLEOTIDE SEQUENCE [LARGE SCALE GENOMIC DNA]</scope>
    <source>
        <strain evidence="3">NBRC 101365</strain>
    </source>
</reference>
<comment type="caution">
    <text evidence="2">The sequence shown here is derived from an EMBL/GenBank/DDBJ whole genome shotgun (WGS) entry which is preliminary data.</text>
</comment>
<feature type="compositionally biased region" description="Polar residues" evidence="1">
    <location>
        <begin position="60"/>
        <end position="71"/>
    </location>
</feature>
<name>A0ABQ6CFU4_9HYPH</name>
<keyword evidence="3" id="KW-1185">Reference proteome</keyword>
<accession>A0ABQ6CFU4</accession>
<gene>
    <name evidence="2" type="ORF">GCM10007874_22490</name>
</gene>
<dbReference type="Proteomes" id="UP001156882">
    <property type="component" value="Unassembled WGS sequence"/>
</dbReference>
<evidence type="ECO:0000256" key="1">
    <source>
        <dbReference type="SAM" id="MobiDB-lite"/>
    </source>
</evidence>
<evidence type="ECO:0000313" key="3">
    <source>
        <dbReference type="Proteomes" id="UP001156882"/>
    </source>
</evidence>
<dbReference type="EMBL" id="BSPC01000021">
    <property type="protein sequence ID" value="GLS19232.1"/>
    <property type="molecule type" value="Genomic_DNA"/>
</dbReference>
<protein>
    <submittedName>
        <fullName evidence="2">Uncharacterized protein</fullName>
    </submittedName>
</protein>
<proteinExistence type="predicted"/>
<feature type="region of interest" description="Disordered" evidence="1">
    <location>
        <begin position="58"/>
        <end position="91"/>
    </location>
</feature>
<evidence type="ECO:0000313" key="2">
    <source>
        <dbReference type="EMBL" id="GLS19232.1"/>
    </source>
</evidence>
<organism evidence="2 3">
    <name type="scientific">Labrys miyagiensis</name>
    <dbReference type="NCBI Taxonomy" id="346912"/>
    <lineage>
        <taxon>Bacteria</taxon>
        <taxon>Pseudomonadati</taxon>
        <taxon>Pseudomonadota</taxon>
        <taxon>Alphaproteobacteria</taxon>
        <taxon>Hyphomicrobiales</taxon>
        <taxon>Xanthobacteraceae</taxon>
        <taxon>Labrys</taxon>
    </lineage>
</organism>
<sequence>MAPAGAELRGPTSLQSIVVDGSTLVWEEHPASAKACIKGVKTRWDEGEAHFSPWAADSGMRSTKLVQSSAEPANPPNPQAGYGRSADHPRS</sequence>